<protein>
    <recommendedName>
        <fullName evidence="2 5">Methionyl-tRNA formyltransferase</fullName>
        <ecNumber evidence="2 5">2.1.2.9</ecNumber>
    </recommendedName>
</protein>
<dbReference type="InterPro" id="IPR041711">
    <property type="entry name" value="Met-tRNA-FMT_N"/>
</dbReference>
<evidence type="ECO:0000256" key="3">
    <source>
        <dbReference type="ARBA" id="ARBA00022679"/>
    </source>
</evidence>
<dbReference type="HAMAP" id="MF_00182">
    <property type="entry name" value="Formyl_trans"/>
    <property type="match status" value="1"/>
</dbReference>
<feature type="domain" description="Formyl transferase C-terminal" evidence="7">
    <location>
        <begin position="213"/>
        <end position="317"/>
    </location>
</feature>
<evidence type="ECO:0000256" key="4">
    <source>
        <dbReference type="ARBA" id="ARBA00022917"/>
    </source>
</evidence>
<reference evidence="8 9" key="1">
    <citation type="submission" date="2014-08" db="EMBL/GenBank/DDBJ databases">
        <title>Porphyromonas canoris strain:OH2762 Genome sequencing.</title>
        <authorList>
            <person name="Wallis C."/>
            <person name="Deusch O."/>
            <person name="O'Flynn C."/>
            <person name="Davis I."/>
            <person name="Jospin G."/>
            <person name="Darling A.E."/>
            <person name="Coil D.A."/>
            <person name="Alexiev A."/>
            <person name="Horsfall A."/>
            <person name="Kirkwood N."/>
            <person name="Harris S."/>
            <person name="Eisen J.A."/>
        </authorList>
    </citation>
    <scope>NUCLEOTIDE SEQUENCE [LARGE SCALE GENOMIC DNA]</scope>
    <source>
        <strain evidence="9">COT-108 OH2762</strain>
    </source>
</reference>
<dbReference type="EC" id="2.1.2.9" evidence="2 5"/>
<dbReference type="Pfam" id="PF00551">
    <property type="entry name" value="Formyl_trans_N"/>
    <property type="match status" value="1"/>
</dbReference>
<evidence type="ECO:0000256" key="1">
    <source>
        <dbReference type="ARBA" id="ARBA00010699"/>
    </source>
</evidence>
<dbReference type="SUPFAM" id="SSF53328">
    <property type="entry name" value="Formyltransferase"/>
    <property type="match status" value="1"/>
</dbReference>
<dbReference type="EMBL" id="JQZV01000003">
    <property type="protein sequence ID" value="KGN93325.1"/>
    <property type="molecule type" value="Genomic_DNA"/>
</dbReference>
<sequence length="326" mass="35760">MSENNKQRSIVFFGTPEFAAHILDYLVSEKYNIAGVVTVPDRPAGRGHKMQPSAVKVVAESNNLPLLQPESLKDLKFVSSLQAWRAEIFVVVAFRMLPKIVWNMPALGTFNLHASLLPAYRGAAPINRAIQNGETRTGITTFLLDEEIDTGRILLQEEVNIEPVDNAGSLHDKLMNRGKFLVAKTIDGLFDGTISDGIPQDPIAAAQAPSAPKIFKEDQLLSFTQSNAESLLLTIRAMSPYPAALAECEDEEGNSLQFKVYDAKIGDHVSNSAPGICETDGKSFLRVIAADGKSVELLELQPPSKKRMTIQAFLNGSRKNLLLKFR</sequence>
<keyword evidence="3 5" id="KW-0808">Transferase</keyword>
<evidence type="ECO:0000259" key="7">
    <source>
        <dbReference type="Pfam" id="PF02911"/>
    </source>
</evidence>
<proteinExistence type="inferred from homology"/>
<evidence type="ECO:0000256" key="2">
    <source>
        <dbReference type="ARBA" id="ARBA00012261"/>
    </source>
</evidence>
<name>A0ABR4XMI1_9PORP</name>
<dbReference type="SUPFAM" id="SSF50486">
    <property type="entry name" value="FMT C-terminal domain-like"/>
    <property type="match status" value="1"/>
</dbReference>
<dbReference type="InterPro" id="IPR036477">
    <property type="entry name" value="Formyl_transf_N_sf"/>
</dbReference>
<comment type="function">
    <text evidence="5">Attaches a formyl group to the free amino group of methionyl-tRNA(fMet). The formyl group appears to play a dual role in the initiator identity of N-formylmethionyl-tRNA by promoting its recognition by IF2 and preventing the misappropriation of this tRNA by the elongation apparatus.</text>
</comment>
<dbReference type="RefSeq" id="WP_036788720.1">
    <property type="nucleotide sequence ID" value="NZ_JQZV01000003.1"/>
</dbReference>
<evidence type="ECO:0000256" key="5">
    <source>
        <dbReference type="HAMAP-Rule" id="MF_00182"/>
    </source>
</evidence>
<comment type="catalytic activity">
    <reaction evidence="5">
        <text>L-methionyl-tRNA(fMet) + (6R)-10-formyltetrahydrofolate = N-formyl-L-methionyl-tRNA(fMet) + (6S)-5,6,7,8-tetrahydrofolate + H(+)</text>
        <dbReference type="Rhea" id="RHEA:24380"/>
        <dbReference type="Rhea" id="RHEA-COMP:9952"/>
        <dbReference type="Rhea" id="RHEA-COMP:9953"/>
        <dbReference type="ChEBI" id="CHEBI:15378"/>
        <dbReference type="ChEBI" id="CHEBI:57453"/>
        <dbReference type="ChEBI" id="CHEBI:78530"/>
        <dbReference type="ChEBI" id="CHEBI:78844"/>
        <dbReference type="ChEBI" id="CHEBI:195366"/>
        <dbReference type="EC" id="2.1.2.9"/>
    </reaction>
</comment>
<dbReference type="PANTHER" id="PTHR11138:SF5">
    <property type="entry name" value="METHIONYL-TRNA FORMYLTRANSFERASE, MITOCHONDRIAL"/>
    <property type="match status" value="1"/>
</dbReference>
<dbReference type="InterPro" id="IPR005794">
    <property type="entry name" value="Fmt"/>
</dbReference>
<gene>
    <name evidence="5" type="primary">fmt</name>
    <name evidence="8" type="ORF">HQ43_01380</name>
</gene>
<dbReference type="InterPro" id="IPR044135">
    <property type="entry name" value="Met-tRNA-FMT_C"/>
</dbReference>
<dbReference type="Proteomes" id="UP000030101">
    <property type="component" value="Unassembled WGS sequence"/>
</dbReference>
<dbReference type="CDD" id="cd08646">
    <property type="entry name" value="FMT_core_Met-tRNA-FMT_N"/>
    <property type="match status" value="1"/>
</dbReference>
<feature type="binding site" evidence="5">
    <location>
        <begin position="115"/>
        <end position="118"/>
    </location>
    <ligand>
        <name>(6S)-5,6,7,8-tetrahydrofolate</name>
        <dbReference type="ChEBI" id="CHEBI:57453"/>
    </ligand>
</feature>
<dbReference type="Pfam" id="PF02911">
    <property type="entry name" value="Formyl_trans_C"/>
    <property type="match status" value="1"/>
</dbReference>
<accession>A0ABR4XMI1</accession>
<evidence type="ECO:0000313" key="8">
    <source>
        <dbReference type="EMBL" id="KGN93325.1"/>
    </source>
</evidence>
<dbReference type="NCBIfam" id="TIGR00460">
    <property type="entry name" value="fmt"/>
    <property type="match status" value="1"/>
</dbReference>
<dbReference type="InterPro" id="IPR002376">
    <property type="entry name" value="Formyl_transf_N"/>
</dbReference>
<comment type="similarity">
    <text evidence="1 5">Belongs to the Fmt family.</text>
</comment>
<dbReference type="InterPro" id="IPR005793">
    <property type="entry name" value="Formyl_trans_C"/>
</dbReference>
<dbReference type="Gene3D" id="3.40.50.12230">
    <property type="match status" value="1"/>
</dbReference>
<evidence type="ECO:0000313" key="9">
    <source>
        <dbReference type="Proteomes" id="UP000030101"/>
    </source>
</evidence>
<dbReference type="CDD" id="cd08704">
    <property type="entry name" value="Met_tRNA_FMT_C"/>
    <property type="match status" value="1"/>
</dbReference>
<dbReference type="PANTHER" id="PTHR11138">
    <property type="entry name" value="METHIONYL-TRNA FORMYLTRANSFERASE"/>
    <property type="match status" value="1"/>
</dbReference>
<keyword evidence="4 5" id="KW-0648">Protein biosynthesis</keyword>
<keyword evidence="9" id="KW-1185">Reference proteome</keyword>
<evidence type="ECO:0000259" key="6">
    <source>
        <dbReference type="Pfam" id="PF00551"/>
    </source>
</evidence>
<feature type="domain" description="Formyl transferase N-terminal" evidence="6">
    <location>
        <begin position="9"/>
        <end position="179"/>
    </location>
</feature>
<dbReference type="InterPro" id="IPR011034">
    <property type="entry name" value="Formyl_transferase-like_C_sf"/>
</dbReference>
<organism evidence="8 9">
    <name type="scientific">Porphyromonas canoris</name>
    <dbReference type="NCBI Taxonomy" id="36875"/>
    <lineage>
        <taxon>Bacteria</taxon>
        <taxon>Pseudomonadati</taxon>
        <taxon>Bacteroidota</taxon>
        <taxon>Bacteroidia</taxon>
        <taxon>Bacteroidales</taxon>
        <taxon>Porphyromonadaceae</taxon>
        <taxon>Porphyromonas</taxon>
    </lineage>
</organism>
<comment type="caution">
    <text evidence="8">The sequence shown here is derived from an EMBL/GenBank/DDBJ whole genome shotgun (WGS) entry which is preliminary data.</text>
</comment>